<protein>
    <submittedName>
        <fullName evidence="1">Uncharacterized protein</fullName>
    </submittedName>
</protein>
<dbReference type="AlphaFoldDB" id="A0A401RA73"/>
<gene>
    <name evidence="1" type="ORF">SALB_07290</name>
</gene>
<accession>A0A401RA73</accession>
<dbReference type="InterPro" id="IPR036390">
    <property type="entry name" value="WH_DNA-bd_sf"/>
</dbReference>
<comment type="caution">
    <text evidence="1">The sequence shown here is derived from an EMBL/GenBank/DDBJ whole genome shotgun (WGS) entry which is preliminary data.</text>
</comment>
<evidence type="ECO:0000313" key="1">
    <source>
        <dbReference type="EMBL" id="GCB94490.1"/>
    </source>
</evidence>
<reference evidence="1 2" key="1">
    <citation type="journal article" date="2019" name="Microbiol. Resour. Announc.">
        <title>Draft Genome Sequence of the Most Traditional epsilon-Poly-l-Lysine Producer, Streptomyces albulus NBRC14147.</title>
        <authorList>
            <person name="Yamanaka K."/>
            <person name="Hamano Y."/>
        </authorList>
    </citation>
    <scope>NUCLEOTIDE SEQUENCE [LARGE SCALE GENOMIC DNA]</scope>
    <source>
        <strain evidence="1 2">NBRC 14147</strain>
    </source>
</reference>
<dbReference type="RefSeq" id="WP_016578861.1">
    <property type="nucleotide sequence ID" value="NZ_BHXC01000007.1"/>
</dbReference>
<dbReference type="Proteomes" id="UP000288351">
    <property type="component" value="Unassembled WGS sequence"/>
</dbReference>
<organism evidence="1 2">
    <name type="scientific">Streptomyces noursei</name>
    <name type="common">Streptomyces albulus</name>
    <dbReference type="NCBI Taxonomy" id="1971"/>
    <lineage>
        <taxon>Bacteria</taxon>
        <taxon>Bacillati</taxon>
        <taxon>Actinomycetota</taxon>
        <taxon>Actinomycetes</taxon>
        <taxon>Kitasatosporales</taxon>
        <taxon>Streptomycetaceae</taxon>
        <taxon>Streptomyces</taxon>
    </lineage>
</organism>
<dbReference type="SUPFAM" id="SSF46785">
    <property type="entry name" value="Winged helix' DNA-binding domain"/>
    <property type="match status" value="1"/>
</dbReference>
<dbReference type="EMBL" id="BHXC01000007">
    <property type="protein sequence ID" value="GCB94490.1"/>
    <property type="molecule type" value="Genomic_DNA"/>
</dbReference>
<evidence type="ECO:0000313" key="2">
    <source>
        <dbReference type="Proteomes" id="UP000288351"/>
    </source>
</evidence>
<sequence>MTPTFLAGVQQRAREALSSPGLIRLITEIDDNGPIPQRALARTLPDLATPHLRQSTDLARALNLVRHRPGSGLDLTTAGVELADLYDALARWARRHSYPTPVCDFTRRIQGTLALLDEVLAVTEGRELRIPTVLSAQARADLAGPRDLLEQWLRAHPQTVQPPTAA</sequence>
<name>A0A401RA73_STRNR</name>
<proteinExistence type="predicted"/>